<evidence type="ECO:0000256" key="1">
    <source>
        <dbReference type="ARBA" id="ARBA00022448"/>
    </source>
</evidence>
<evidence type="ECO:0000313" key="7">
    <source>
        <dbReference type="EMBL" id="MDB9223666.1"/>
    </source>
</evidence>
<dbReference type="PROSITE" id="PS00194">
    <property type="entry name" value="THIOREDOXIN_1"/>
    <property type="match status" value="1"/>
</dbReference>
<proteinExistence type="predicted"/>
<dbReference type="GO" id="GO:0045454">
    <property type="term" value="P:cell redox homeostasis"/>
    <property type="evidence" value="ECO:0007669"/>
    <property type="project" value="TreeGrafter"/>
</dbReference>
<feature type="domain" description="Thioredoxin" evidence="5">
    <location>
        <begin position="1"/>
        <end position="99"/>
    </location>
</feature>
<evidence type="ECO:0000313" key="8">
    <source>
        <dbReference type="EMBL" id="RGU54943.1"/>
    </source>
</evidence>
<keyword evidence="3" id="KW-1015">Disulfide bond</keyword>
<comment type="caution">
    <text evidence="8">The sequence shown here is derived from an EMBL/GenBank/DDBJ whole genome shotgun (WGS) entry which is preliminary data.</text>
</comment>
<accession>A0A412TMD7</accession>
<evidence type="ECO:0000256" key="4">
    <source>
        <dbReference type="ARBA" id="ARBA00023284"/>
    </source>
</evidence>
<evidence type="ECO:0000313" key="6">
    <source>
        <dbReference type="EMBL" id="MCG4962242.1"/>
    </source>
</evidence>
<evidence type="ECO:0000313" key="9">
    <source>
        <dbReference type="Proteomes" id="UP000284243"/>
    </source>
</evidence>
<dbReference type="CDD" id="cd02947">
    <property type="entry name" value="TRX_family"/>
    <property type="match status" value="1"/>
</dbReference>
<keyword evidence="4" id="KW-0676">Redox-active center</keyword>
<dbReference type="Proteomes" id="UP001199750">
    <property type="component" value="Unassembled WGS sequence"/>
</dbReference>
<name>A0A412TMD7_9BACT</name>
<evidence type="ECO:0000259" key="5">
    <source>
        <dbReference type="PROSITE" id="PS51352"/>
    </source>
</evidence>
<dbReference type="Pfam" id="PF00085">
    <property type="entry name" value="Thioredoxin"/>
    <property type="match status" value="1"/>
</dbReference>
<evidence type="ECO:0000256" key="3">
    <source>
        <dbReference type="ARBA" id="ARBA00023157"/>
    </source>
</evidence>
<dbReference type="PROSITE" id="PS51352">
    <property type="entry name" value="THIOREDOXIN_2"/>
    <property type="match status" value="1"/>
</dbReference>
<keyword evidence="1" id="KW-0813">Transport</keyword>
<dbReference type="SUPFAM" id="SSF52833">
    <property type="entry name" value="Thioredoxin-like"/>
    <property type="match status" value="1"/>
</dbReference>
<keyword evidence="2" id="KW-0249">Electron transport</keyword>
<evidence type="ECO:0000256" key="2">
    <source>
        <dbReference type="ARBA" id="ARBA00022982"/>
    </source>
</evidence>
<dbReference type="InterPro" id="IPR036249">
    <property type="entry name" value="Thioredoxin-like_sf"/>
</dbReference>
<dbReference type="InterPro" id="IPR017937">
    <property type="entry name" value="Thioredoxin_CS"/>
</dbReference>
<dbReference type="AlphaFoldDB" id="A0A412TMD7"/>
<dbReference type="Proteomes" id="UP000284243">
    <property type="component" value="Unassembled WGS sequence"/>
</dbReference>
<reference evidence="6" key="2">
    <citation type="submission" date="2022-01" db="EMBL/GenBank/DDBJ databases">
        <title>Collection of gut derived symbiotic bacterial strains cultured from healthy donors.</title>
        <authorList>
            <person name="Lin H."/>
            <person name="Kohout C."/>
            <person name="Waligurski E."/>
            <person name="Pamer E.G."/>
        </authorList>
    </citation>
    <scope>NUCLEOTIDE SEQUENCE</scope>
    <source>
        <strain evidence="6">DFI.1.149</strain>
    </source>
</reference>
<dbReference type="GO" id="GO:0005829">
    <property type="term" value="C:cytosol"/>
    <property type="evidence" value="ECO:0007669"/>
    <property type="project" value="TreeGrafter"/>
</dbReference>
<dbReference type="GeneID" id="61274856"/>
<sequence length="99" mass="11940">MENLWALIKGNLPVFVMFYASWCPHCRKMLPIVRKLENNKHLNLQCFDIDDPANRRLVDYYQVQAVPLMMIYKAGEQLWRWNGEIEEEELMQTLKRLLK</sequence>
<dbReference type="Gene3D" id="3.40.30.10">
    <property type="entry name" value="Glutaredoxin"/>
    <property type="match status" value="1"/>
</dbReference>
<dbReference type="EMBL" id="QRYC01000023">
    <property type="protein sequence ID" value="RGU54943.1"/>
    <property type="molecule type" value="Genomic_DNA"/>
</dbReference>
<reference evidence="8 9" key="1">
    <citation type="submission" date="2018-08" db="EMBL/GenBank/DDBJ databases">
        <title>A genome reference for cultivated species of the human gut microbiota.</title>
        <authorList>
            <person name="Zou Y."/>
            <person name="Xue W."/>
            <person name="Luo G."/>
        </authorList>
    </citation>
    <scope>NUCLEOTIDE SEQUENCE [LARGE SCALE GENOMIC DNA]</scope>
    <source>
        <strain evidence="8 9">AF16-14</strain>
    </source>
</reference>
<organism evidence="8 9">
    <name type="scientific">Odoribacter splanchnicus</name>
    <dbReference type="NCBI Taxonomy" id="28118"/>
    <lineage>
        <taxon>Bacteria</taxon>
        <taxon>Pseudomonadati</taxon>
        <taxon>Bacteroidota</taxon>
        <taxon>Bacteroidia</taxon>
        <taxon>Bacteroidales</taxon>
        <taxon>Odoribacteraceae</taxon>
        <taxon>Odoribacter</taxon>
    </lineage>
</organism>
<dbReference type="RefSeq" id="WP_013611855.1">
    <property type="nucleotide sequence ID" value="NZ_BAABYK010000001.1"/>
</dbReference>
<dbReference type="PANTHER" id="PTHR45663">
    <property type="entry name" value="GEO12009P1"/>
    <property type="match status" value="1"/>
</dbReference>
<dbReference type="PANTHER" id="PTHR45663:SF11">
    <property type="entry name" value="GEO12009P1"/>
    <property type="match status" value="1"/>
</dbReference>
<dbReference type="GO" id="GO:0015035">
    <property type="term" value="F:protein-disulfide reductase activity"/>
    <property type="evidence" value="ECO:0007669"/>
    <property type="project" value="TreeGrafter"/>
</dbReference>
<dbReference type="InterPro" id="IPR013766">
    <property type="entry name" value="Thioredoxin_domain"/>
</dbReference>
<dbReference type="Proteomes" id="UP001212263">
    <property type="component" value="Unassembled WGS sequence"/>
</dbReference>
<dbReference type="EMBL" id="JAQMRD010000014">
    <property type="protein sequence ID" value="MDB9223666.1"/>
    <property type="molecule type" value="Genomic_DNA"/>
</dbReference>
<protein>
    <submittedName>
        <fullName evidence="6 8">Thioredoxin</fullName>
    </submittedName>
</protein>
<dbReference type="EMBL" id="JAKNDN010000066">
    <property type="protein sequence ID" value="MCG4962242.1"/>
    <property type="molecule type" value="Genomic_DNA"/>
</dbReference>
<gene>
    <name evidence="8" type="ORF">DWW57_14005</name>
    <name evidence="6" type="ORF">L0P03_20710</name>
    <name evidence="7" type="ORF">PN645_11685</name>
</gene>
<reference evidence="7" key="3">
    <citation type="submission" date="2023-01" db="EMBL/GenBank/DDBJ databases">
        <title>Human gut microbiome strain richness.</title>
        <authorList>
            <person name="Chen-Liaw A."/>
        </authorList>
    </citation>
    <scope>NUCLEOTIDE SEQUENCE</scope>
    <source>
        <strain evidence="7">RTP21484st1_B7_RTP21484_190118</strain>
    </source>
</reference>